<accession>S2L927</accession>
<dbReference type="Proteomes" id="UP000014463">
    <property type="component" value="Unassembled WGS sequence"/>
</dbReference>
<protein>
    <recommendedName>
        <fullName evidence="1">YjiS-like domain-containing protein</fullName>
    </recommendedName>
</protein>
<evidence type="ECO:0000313" key="3">
    <source>
        <dbReference type="Proteomes" id="UP000014463"/>
    </source>
</evidence>
<evidence type="ECO:0000259" key="1">
    <source>
        <dbReference type="Pfam" id="PF06568"/>
    </source>
</evidence>
<name>S2L927_LITA3</name>
<dbReference type="AlphaFoldDB" id="S2L927"/>
<keyword evidence="3" id="KW-1185">Reference proteome</keyword>
<dbReference type="InterPro" id="IPR009506">
    <property type="entry name" value="YjiS-like"/>
</dbReference>
<reference evidence="2 3" key="1">
    <citation type="journal article" date="2013" name="Genome Announc.">
        <title>Draft genome sequence of the moderately halophilic gammaproteobacterium Halomonas anticariensis FP35.</title>
        <authorList>
            <person name="Tahrioui A."/>
            <person name="Quesada E."/>
            <person name="Llamas I."/>
        </authorList>
    </citation>
    <scope>NUCLEOTIDE SEQUENCE [LARGE SCALE GENOMIC DNA]</scope>
    <source>
        <strain evidence="3">DSM 16096 / CECT 5854 / LMG 22089 / FP35</strain>
    </source>
</reference>
<dbReference type="PATRIC" id="fig|1121939.11.peg.3418"/>
<evidence type="ECO:0000313" key="2">
    <source>
        <dbReference type="EMBL" id="EPC01246.1"/>
    </source>
</evidence>
<dbReference type="OrthoDB" id="7306802at2"/>
<comment type="caution">
    <text evidence="2">The sequence shown here is derived from an EMBL/GenBank/DDBJ whole genome shotgun (WGS) entry which is preliminary data.</text>
</comment>
<proteinExistence type="predicted"/>
<dbReference type="Pfam" id="PF06568">
    <property type="entry name" value="YjiS-like"/>
    <property type="match status" value="1"/>
</dbReference>
<dbReference type="eggNOG" id="COG5457">
    <property type="taxonomic scope" value="Bacteria"/>
</dbReference>
<feature type="domain" description="YjiS-like" evidence="1">
    <location>
        <begin position="30"/>
        <end position="65"/>
    </location>
</feature>
<sequence>MTLSTCRDDGPDAARLHALYVRPGLLGEWWARLSRWRRLRHERRQLRELSDEMLRDIGLTREDVERESRRPFWDGGNWRR</sequence>
<gene>
    <name evidence="2" type="ORF">L861_11775</name>
</gene>
<dbReference type="STRING" id="1121939.L861_11775"/>
<dbReference type="EMBL" id="ASTJ01000036">
    <property type="protein sequence ID" value="EPC01246.1"/>
    <property type="molecule type" value="Genomic_DNA"/>
</dbReference>
<dbReference type="RefSeq" id="WP_016417936.1">
    <property type="nucleotide sequence ID" value="NZ_AUAB01000025.1"/>
</dbReference>
<organism evidence="2 3">
    <name type="scientific">Litchfieldella anticariensis (strain DSM 16096 / CECT 5854 / CIP 108499 / LMG 22089 / FP35)</name>
    <name type="common">Halomonas anticariensis</name>
    <dbReference type="NCBI Taxonomy" id="1121939"/>
    <lineage>
        <taxon>Bacteria</taxon>
        <taxon>Pseudomonadati</taxon>
        <taxon>Pseudomonadota</taxon>
        <taxon>Gammaproteobacteria</taxon>
        <taxon>Oceanospirillales</taxon>
        <taxon>Halomonadaceae</taxon>
        <taxon>Litchfieldella</taxon>
    </lineage>
</organism>